<evidence type="ECO:0000256" key="5">
    <source>
        <dbReference type="ARBA" id="ARBA00023242"/>
    </source>
</evidence>
<dbReference type="PANTHER" id="PTHR46286">
    <property type="entry name" value="VIN3-LIKE PROTEIN 2-RELATED"/>
    <property type="match status" value="1"/>
</dbReference>
<organism evidence="8 9">
    <name type="scientific">Tagetes erecta</name>
    <name type="common">African marigold</name>
    <dbReference type="NCBI Taxonomy" id="13708"/>
    <lineage>
        <taxon>Eukaryota</taxon>
        <taxon>Viridiplantae</taxon>
        <taxon>Streptophyta</taxon>
        <taxon>Embryophyta</taxon>
        <taxon>Tracheophyta</taxon>
        <taxon>Spermatophyta</taxon>
        <taxon>Magnoliopsida</taxon>
        <taxon>eudicotyledons</taxon>
        <taxon>Gunneridae</taxon>
        <taxon>Pentapetalae</taxon>
        <taxon>asterids</taxon>
        <taxon>campanulids</taxon>
        <taxon>Asterales</taxon>
        <taxon>Asteraceae</taxon>
        <taxon>Asteroideae</taxon>
        <taxon>Heliantheae alliance</taxon>
        <taxon>Tageteae</taxon>
        <taxon>Tagetes</taxon>
    </lineage>
</organism>
<dbReference type="Pfam" id="PF23376">
    <property type="entry name" value="Fn3_VIN3"/>
    <property type="match status" value="1"/>
</dbReference>
<feature type="region of interest" description="Disordered" evidence="6">
    <location>
        <begin position="449"/>
        <end position="484"/>
    </location>
</feature>
<dbReference type="EMBL" id="JAUHHV010000001">
    <property type="protein sequence ID" value="KAK1434717.1"/>
    <property type="molecule type" value="Genomic_DNA"/>
</dbReference>
<evidence type="ECO:0000256" key="2">
    <source>
        <dbReference type="ARBA" id="ARBA00022723"/>
    </source>
</evidence>
<dbReference type="InterPro" id="IPR013783">
    <property type="entry name" value="Ig-like_fold"/>
</dbReference>
<dbReference type="Pfam" id="PF07227">
    <property type="entry name" value="PHD_Oberon"/>
    <property type="match status" value="1"/>
</dbReference>
<dbReference type="InterPro" id="IPR036116">
    <property type="entry name" value="FN3_sf"/>
</dbReference>
<comment type="caution">
    <text evidence="8">The sequence shown here is derived from an EMBL/GenBank/DDBJ whole genome shotgun (WGS) entry which is preliminary data.</text>
</comment>
<protein>
    <recommendedName>
        <fullName evidence="7">Fibronectin type-III domain-containing protein</fullName>
    </recommendedName>
</protein>
<dbReference type="GO" id="GO:0040029">
    <property type="term" value="P:epigenetic regulation of gene expression"/>
    <property type="evidence" value="ECO:0007669"/>
    <property type="project" value="InterPro"/>
</dbReference>
<evidence type="ECO:0000256" key="1">
    <source>
        <dbReference type="ARBA" id="ARBA00004123"/>
    </source>
</evidence>
<dbReference type="AlphaFoldDB" id="A0AAD8P785"/>
<dbReference type="Pfam" id="PF23380">
    <property type="entry name" value="VIN3_C"/>
    <property type="match status" value="1"/>
</dbReference>
<dbReference type="InterPro" id="IPR032881">
    <property type="entry name" value="Oberon-like_PHD"/>
</dbReference>
<evidence type="ECO:0000256" key="4">
    <source>
        <dbReference type="ARBA" id="ARBA00022833"/>
    </source>
</evidence>
<dbReference type="GO" id="GO:0008270">
    <property type="term" value="F:zinc ion binding"/>
    <property type="evidence" value="ECO:0007669"/>
    <property type="project" value="UniProtKB-KW"/>
</dbReference>
<evidence type="ECO:0000259" key="7">
    <source>
        <dbReference type="PROSITE" id="PS50853"/>
    </source>
</evidence>
<keyword evidence="9" id="KW-1185">Reference proteome</keyword>
<reference evidence="8" key="1">
    <citation type="journal article" date="2023" name="bioRxiv">
        <title>Improved chromosome-level genome assembly for marigold (Tagetes erecta).</title>
        <authorList>
            <person name="Jiang F."/>
            <person name="Yuan L."/>
            <person name="Wang S."/>
            <person name="Wang H."/>
            <person name="Xu D."/>
            <person name="Wang A."/>
            <person name="Fan W."/>
        </authorList>
    </citation>
    <scope>NUCLEOTIDE SEQUENCE</scope>
    <source>
        <strain evidence="8">WSJ</strain>
        <tissue evidence="8">Leaf</tissue>
    </source>
</reference>
<evidence type="ECO:0000256" key="3">
    <source>
        <dbReference type="ARBA" id="ARBA00022771"/>
    </source>
</evidence>
<keyword evidence="3" id="KW-0863">Zinc-finger</keyword>
<dbReference type="InterPro" id="IPR003961">
    <property type="entry name" value="FN3_dom"/>
</dbReference>
<gene>
    <name evidence="8" type="ORF">QVD17_00467</name>
</gene>
<proteinExistence type="predicted"/>
<dbReference type="CDD" id="cd00063">
    <property type="entry name" value="FN3"/>
    <property type="match status" value="1"/>
</dbReference>
<dbReference type="InterPro" id="IPR056990">
    <property type="entry name" value="VIN3-like_C"/>
</dbReference>
<dbReference type="GO" id="GO:0010048">
    <property type="term" value="P:vernalization response"/>
    <property type="evidence" value="ECO:0007669"/>
    <property type="project" value="InterPro"/>
</dbReference>
<evidence type="ECO:0000256" key="6">
    <source>
        <dbReference type="SAM" id="MobiDB-lite"/>
    </source>
</evidence>
<evidence type="ECO:0000313" key="8">
    <source>
        <dbReference type="EMBL" id="KAK1434717.1"/>
    </source>
</evidence>
<dbReference type="InterPro" id="IPR044514">
    <property type="entry name" value="VIN3-like"/>
</dbReference>
<dbReference type="PANTHER" id="PTHR46286:SF1">
    <property type="entry name" value="VIN3-LIKE PROTEIN 1"/>
    <property type="match status" value="1"/>
</dbReference>
<keyword evidence="5" id="KW-0539">Nucleus</keyword>
<comment type="subcellular location">
    <subcellularLocation>
        <location evidence="1">Nucleus</location>
    </subcellularLocation>
</comment>
<name>A0AAD8P785_TARER</name>
<dbReference type="PROSITE" id="PS50853">
    <property type="entry name" value="FN3"/>
    <property type="match status" value="1"/>
</dbReference>
<keyword evidence="2" id="KW-0479">Metal-binding</keyword>
<dbReference type="Gene3D" id="2.60.40.10">
    <property type="entry name" value="Immunoglobulins"/>
    <property type="match status" value="1"/>
</dbReference>
<feature type="compositionally biased region" description="Basic and acidic residues" evidence="6">
    <location>
        <begin position="460"/>
        <end position="472"/>
    </location>
</feature>
<evidence type="ECO:0000313" key="9">
    <source>
        <dbReference type="Proteomes" id="UP001229421"/>
    </source>
</evidence>
<feature type="domain" description="Fibronectin type-III" evidence="7">
    <location>
        <begin position="289"/>
        <end position="386"/>
    </location>
</feature>
<dbReference type="InterPro" id="IPR058585">
    <property type="entry name" value="Fn3_VIN3"/>
</dbReference>
<dbReference type="GO" id="GO:0005634">
    <property type="term" value="C:nucleus"/>
    <property type="evidence" value="ECO:0007669"/>
    <property type="project" value="UniProtKB-SubCell"/>
</dbReference>
<accession>A0AAD8P785</accession>
<sequence>MSPTRMNLSKKQKRKSEHPTQFLPITELGSSSRSSSTRICDNSACRNVLLVSDTFCKRCSCCICLLYDENKDPSLWLECTPDSPADSCGFSCHVECALQKGKVGVVDCGQALQLDGSYCCASCGKISEILRCWRRQMTIAKGCRRLNSLYYRIYLCYRMLEGTTRFQVLHDIVKLVKAKLESEVSPLNGESAKTSTTLVNRLSIASEVHALIDAAIEIADEVSATLSNASLDGKDASAPLADAFAPLADASVPIADASIPLADASVPIADASVPIADASGPLADASVRASCKLIFEEITSSSVVLVLIVSSTSSSSDIIGFKLWYSKTTEETHTKNPISILPEHQRRISITNLQPCTEYSFRIVTVTRTGDLDPSEAKCSTGSVEILHNNPVDVTISQNEGTMGAKDVQDVGILPQPAWVEERGSLDVNSDPSHGLDLNIALNDLSKDEAGHGSGGFENRAQHEPNGDKSAVESRALVSRKRPATAEARDCDSALMIAPISVNNGGPSNLDDNFEFCMQMIRWLECQGYITQEFRQKLFTWFGLSSTEQDRRVVSTFIRTLGDDPVSLAGQLVDSFADIINNKRPRGDK</sequence>
<dbReference type="Proteomes" id="UP001229421">
    <property type="component" value="Unassembled WGS sequence"/>
</dbReference>
<dbReference type="SUPFAM" id="SSF49265">
    <property type="entry name" value="Fibronectin type III"/>
    <property type="match status" value="1"/>
</dbReference>
<keyword evidence="4" id="KW-0862">Zinc</keyword>